<evidence type="ECO:0000313" key="3">
    <source>
        <dbReference type="Proteomes" id="UP001589776"/>
    </source>
</evidence>
<gene>
    <name evidence="2" type="ORF">ACFFK0_20960</name>
</gene>
<organism evidence="2 3">
    <name type="scientific">Paenibacillus chartarius</name>
    <dbReference type="NCBI Taxonomy" id="747481"/>
    <lineage>
        <taxon>Bacteria</taxon>
        <taxon>Bacillati</taxon>
        <taxon>Bacillota</taxon>
        <taxon>Bacilli</taxon>
        <taxon>Bacillales</taxon>
        <taxon>Paenibacillaceae</taxon>
        <taxon>Paenibacillus</taxon>
    </lineage>
</organism>
<dbReference type="Proteomes" id="UP001589776">
    <property type="component" value="Unassembled WGS sequence"/>
</dbReference>
<dbReference type="EMBL" id="JBHLWN010000077">
    <property type="protein sequence ID" value="MFC0214882.1"/>
    <property type="molecule type" value="Genomic_DNA"/>
</dbReference>
<reference evidence="2 3" key="1">
    <citation type="submission" date="2024-09" db="EMBL/GenBank/DDBJ databases">
        <authorList>
            <person name="Sun Q."/>
            <person name="Mori K."/>
        </authorList>
    </citation>
    <scope>NUCLEOTIDE SEQUENCE [LARGE SCALE GENOMIC DNA]</scope>
    <source>
        <strain evidence="2 3">CCM 7759</strain>
    </source>
</reference>
<name>A0ABV6DQG0_9BACL</name>
<sequence>MSDKPFRDEYEKLFVELSTKVEKWLVRCIAAAAVLMLLLQALLQIPAIRVAVTRIDRLEGVPYRHGGLNGVPVEAVISSAPGES</sequence>
<keyword evidence="1" id="KW-0812">Transmembrane</keyword>
<keyword evidence="3" id="KW-1185">Reference proteome</keyword>
<dbReference type="RefSeq" id="WP_377472306.1">
    <property type="nucleotide sequence ID" value="NZ_JBHLWN010000077.1"/>
</dbReference>
<keyword evidence="1" id="KW-0472">Membrane</keyword>
<comment type="caution">
    <text evidence="2">The sequence shown here is derived from an EMBL/GenBank/DDBJ whole genome shotgun (WGS) entry which is preliminary data.</text>
</comment>
<feature type="transmembrane region" description="Helical" evidence="1">
    <location>
        <begin position="24"/>
        <end position="45"/>
    </location>
</feature>
<protein>
    <submittedName>
        <fullName evidence="2">Uncharacterized protein</fullName>
    </submittedName>
</protein>
<accession>A0ABV6DQG0</accession>
<proteinExistence type="predicted"/>
<evidence type="ECO:0000313" key="2">
    <source>
        <dbReference type="EMBL" id="MFC0214882.1"/>
    </source>
</evidence>
<keyword evidence="1" id="KW-1133">Transmembrane helix</keyword>
<evidence type="ECO:0000256" key="1">
    <source>
        <dbReference type="SAM" id="Phobius"/>
    </source>
</evidence>